<dbReference type="Proteomes" id="UP000886885">
    <property type="component" value="Chromosome 6A"/>
</dbReference>
<keyword evidence="3" id="KW-1185">Reference proteome</keyword>
<reference evidence="2" key="1">
    <citation type="journal article" date="2020" name="bioRxiv">
        <title>Hybrid origin of Populus tomentosa Carr. identified through genome sequencing and phylogenomic analysis.</title>
        <authorList>
            <person name="An X."/>
            <person name="Gao K."/>
            <person name="Chen Z."/>
            <person name="Li J."/>
            <person name="Yang X."/>
            <person name="Yang X."/>
            <person name="Zhou J."/>
            <person name="Guo T."/>
            <person name="Zhao T."/>
            <person name="Huang S."/>
            <person name="Miao D."/>
            <person name="Khan W.U."/>
            <person name="Rao P."/>
            <person name="Ye M."/>
            <person name="Lei B."/>
            <person name="Liao W."/>
            <person name="Wang J."/>
            <person name="Ji L."/>
            <person name="Li Y."/>
            <person name="Guo B."/>
            <person name="Mustafa N.S."/>
            <person name="Li S."/>
            <person name="Yun Q."/>
            <person name="Keller S.R."/>
            <person name="Mao J."/>
            <person name="Zhang R."/>
            <person name="Strauss S.H."/>
        </authorList>
    </citation>
    <scope>NUCLEOTIDE SEQUENCE</scope>
    <source>
        <strain evidence="2">GM15</strain>
        <tissue evidence="2">Leaf</tissue>
    </source>
</reference>
<dbReference type="CDD" id="cd02440">
    <property type="entry name" value="AdoMet_MTases"/>
    <property type="match status" value="1"/>
</dbReference>
<dbReference type="PANTHER" id="PTHR43591:SF99">
    <property type="entry name" value="OS06G0646000 PROTEIN"/>
    <property type="match status" value="1"/>
</dbReference>
<gene>
    <name evidence="2" type="ORF">POTOM_022696</name>
</gene>
<dbReference type="GO" id="GO:0009507">
    <property type="term" value="C:chloroplast"/>
    <property type="evidence" value="ECO:0007669"/>
    <property type="project" value="TreeGrafter"/>
</dbReference>
<accession>A0A8X7ZLX9</accession>
<dbReference type="EMBL" id="JAAWWB010000011">
    <property type="protein sequence ID" value="KAG6771345.1"/>
    <property type="molecule type" value="Genomic_DNA"/>
</dbReference>
<evidence type="ECO:0000259" key="1">
    <source>
        <dbReference type="Pfam" id="PF08241"/>
    </source>
</evidence>
<dbReference type="OrthoDB" id="10017101at2759"/>
<proteinExistence type="predicted"/>
<comment type="caution">
    <text evidence="2">The sequence shown here is derived from an EMBL/GenBank/DDBJ whole genome shotgun (WGS) entry which is preliminary data.</text>
</comment>
<protein>
    <recommendedName>
        <fullName evidence="1">Methyltransferase type 11 domain-containing protein</fullName>
    </recommendedName>
</protein>
<organism evidence="2 3">
    <name type="scientific">Populus tomentosa</name>
    <name type="common">Chinese white poplar</name>
    <dbReference type="NCBI Taxonomy" id="118781"/>
    <lineage>
        <taxon>Eukaryota</taxon>
        <taxon>Viridiplantae</taxon>
        <taxon>Streptophyta</taxon>
        <taxon>Embryophyta</taxon>
        <taxon>Tracheophyta</taxon>
        <taxon>Spermatophyta</taxon>
        <taxon>Magnoliopsida</taxon>
        <taxon>eudicotyledons</taxon>
        <taxon>Gunneridae</taxon>
        <taxon>Pentapetalae</taxon>
        <taxon>rosids</taxon>
        <taxon>fabids</taxon>
        <taxon>Malpighiales</taxon>
        <taxon>Salicaceae</taxon>
        <taxon>Saliceae</taxon>
        <taxon>Populus</taxon>
    </lineage>
</organism>
<dbReference type="GO" id="GO:0008757">
    <property type="term" value="F:S-adenosylmethionine-dependent methyltransferase activity"/>
    <property type="evidence" value="ECO:0007669"/>
    <property type="project" value="InterPro"/>
</dbReference>
<evidence type="ECO:0000313" key="2">
    <source>
        <dbReference type="EMBL" id="KAG6771345.1"/>
    </source>
</evidence>
<dbReference type="PANTHER" id="PTHR43591">
    <property type="entry name" value="METHYLTRANSFERASE"/>
    <property type="match status" value="1"/>
</dbReference>
<dbReference type="Pfam" id="PF08241">
    <property type="entry name" value="Methyltransf_11"/>
    <property type="match status" value="1"/>
</dbReference>
<dbReference type="InterPro" id="IPR013216">
    <property type="entry name" value="Methyltransf_11"/>
</dbReference>
<feature type="domain" description="Methyltransferase type 11" evidence="1">
    <location>
        <begin position="196"/>
        <end position="283"/>
    </location>
</feature>
<evidence type="ECO:0000313" key="3">
    <source>
        <dbReference type="Proteomes" id="UP000886885"/>
    </source>
</evidence>
<dbReference type="AlphaFoldDB" id="A0A8X7ZLX9"/>
<name>A0A8X7ZLX9_POPTO</name>
<sequence length="413" mass="46895">MAMASTSLHQSLSPKYPHLFHNSRFPPTRLRFTSLRFPSTIRATSAVSLEPIDLWIIEKIAYRISKNFCFQELSTQQSQTLEVDPFACPICYQPLIRKGPTGFNLPAIYRSGFKCNRCNKTYSSKENYLDLTITAGMKDYTEVKPVRTELFRSPLVSFLYERGWRQNFNQSGFPGPDEEFKMAQEYFKPTEGGLLVDVSCGSGLFSRKFAKSGTYSKVIALDFSENMLRQCYDFIKQDDTMSTRNLALVRADVSRLPFASGSVDAIHAGAALHCWPSASNAVSDLSSFSFSYGVIPTLNIPLECKMSCWYMLVAEICRALRSGGVFVGTTFLQYSSTTSWIERPFREVILFIKCEAFLLLDFVESDLKAIDAAEMVKHAHMQFCTICKLVFPHDRTTLMEFFSRIDLQHNSCD</sequence>